<dbReference type="InterPro" id="IPR004332">
    <property type="entry name" value="Transposase_MuDR"/>
</dbReference>
<evidence type="ECO:0000313" key="4">
    <source>
        <dbReference type="EMBL" id="CAH9140321.1"/>
    </source>
</evidence>
<proteinExistence type="predicted"/>
<organism evidence="4 5">
    <name type="scientific">Cuscuta epithymum</name>
    <dbReference type="NCBI Taxonomy" id="186058"/>
    <lineage>
        <taxon>Eukaryota</taxon>
        <taxon>Viridiplantae</taxon>
        <taxon>Streptophyta</taxon>
        <taxon>Embryophyta</taxon>
        <taxon>Tracheophyta</taxon>
        <taxon>Spermatophyta</taxon>
        <taxon>Magnoliopsida</taxon>
        <taxon>eudicotyledons</taxon>
        <taxon>Gunneridae</taxon>
        <taxon>Pentapetalae</taxon>
        <taxon>asterids</taxon>
        <taxon>lamiids</taxon>
        <taxon>Solanales</taxon>
        <taxon>Convolvulaceae</taxon>
        <taxon>Cuscuteae</taxon>
        <taxon>Cuscuta</taxon>
        <taxon>Cuscuta subgen. Cuscuta</taxon>
    </lineage>
</organism>
<feature type="compositionally biased region" description="Polar residues" evidence="1">
    <location>
        <begin position="258"/>
        <end position="269"/>
    </location>
</feature>
<gene>
    <name evidence="4" type="ORF">CEPIT_LOCUS38256</name>
</gene>
<evidence type="ECO:0008006" key="6">
    <source>
        <dbReference type="Google" id="ProtNLM"/>
    </source>
</evidence>
<feature type="compositionally biased region" description="Acidic residues" evidence="1">
    <location>
        <begin position="206"/>
        <end position="237"/>
    </location>
</feature>
<feature type="region of interest" description="Disordered" evidence="1">
    <location>
        <begin position="187"/>
        <end position="288"/>
    </location>
</feature>
<feature type="domain" description="Transposase MuDR plant" evidence="2">
    <location>
        <begin position="301"/>
        <end position="351"/>
    </location>
</feature>
<protein>
    <recommendedName>
        <fullName evidence="6">Transposase MuDR plant domain-containing protein</fullName>
    </recommendedName>
</protein>
<sequence>MFDKVDLIIHHGGNFVSLPETMYVGGEVDCIPIDPDLICYPHLMKALQSGNYGNIKGLFYKKPSDAMDDLLPLFNDASTLQLIHMASTCGQCEIYVEHGLDECELILPLPGPNNEGLIEEVEVQQAGLTPEEELQTNVEQTEVQMHTDKAYELHPEAEDCTSEEERQATMEEIYEDGLSSEEDIEVEERHNDVQAGSHSRDKGIDGDEPEEDEPEIEEAEADNEENEPQIEENNPDLEELRGGKDNDDTDEDADSVEYDSSNPRSYTSDQEIDDNQPKPAHKGLVSYNPESEPPLIAVEMLFEDARQFKNAMVRYAVFEKRDIRFVKNTQTRVRIKCVPPCPYNITASWEPRLKCF</sequence>
<evidence type="ECO:0000259" key="3">
    <source>
        <dbReference type="Pfam" id="PF26130"/>
    </source>
</evidence>
<feature type="compositionally biased region" description="Acidic residues" evidence="1">
    <location>
        <begin position="247"/>
        <end position="257"/>
    </location>
</feature>
<comment type="caution">
    <text evidence="4">The sequence shown here is derived from an EMBL/GenBank/DDBJ whole genome shotgun (WGS) entry which is preliminary data.</text>
</comment>
<dbReference type="Proteomes" id="UP001152523">
    <property type="component" value="Unassembled WGS sequence"/>
</dbReference>
<dbReference type="AlphaFoldDB" id="A0AAV0FZ44"/>
<keyword evidence="5" id="KW-1185">Reference proteome</keyword>
<accession>A0AAV0FZ44</accession>
<dbReference type="Pfam" id="PF26130">
    <property type="entry name" value="PB1-like"/>
    <property type="match status" value="1"/>
</dbReference>
<dbReference type="EMBL" id="CAMAPF010001023">
    <property type="protein sequence ID" value="CAH9140321.1"/>
    <property type="molecule type" value="Genomic_DNA"/>
</dbReference>
<evidence type="ECO:0000259" key="2">
    <source>
        <dbReference type="Pfam" id="PF03108"/>
    </source>
</evidence>
<dbReference type="InterPro" id="IPR058594">
    <property type="entry name" value="PB1-like_dom_pln"/>
</dbReference>
<dbReference type="Pfam" id="PF03108">
    <property type="entry name" value="DBD_Tnp_Mut"/>
    <property type="match status" value="1"/>
</dbReference>
<evidence type="ECO:0000313" key="5">
    <source>
        <dbReference type="Proteomes" id="UP001152523"/>
    </source>
</evidence>
<reference evidence="4" key="1">
    <citation type="submission" date="2022-07" db="EMBL/GenBank/DDBJ databases">
        <authorList>
            <person name="Macas J."/>
            <person name="Novak P."/>
            <person name="Neumann P."/>
        </authorList>
    </citation>
    <scope>NUCLEOTIDE SEQUENCE</scope>
</reference>
<evidence type="ECO:0000256" key="1">
    <source>
        <dbReference type="SAM" id="MobiDB-lite"/>
    </source>
</evidence>
<feature type="domain" description="PB1-like" evidence="3">
    <location>
        <begin position="1"/>
        <end position="98"/>
    </location>
</feature>
<feature type="compositionally biased region" description="Basic and acidic residues" evidence="1">
    <location>
        <begin position="187"/>
        <end position="205"/>
    </location>
</feature>
<name>A0AAV0FZ44_9ASTE</name>